<keyword evidence="4" id="KW-1185">Reference proteome</keyword>
<dbReference type="Pfam" id="PF00069">
    <property type="entry name" value="Pkinase"/>
    <property type="match status" value="1"/>
</dbReference>
<protein>
    <submittedName>
        <fullName evidence="3">Serine/threonine protein kinase</fullName>
    </submittedName>
</protein>
<gene>
    <name evidence="3" type="ORF">CR203_21905</name>
</gene>
<keyword evidence="3" id="KW-0808">Transferase</keyword>
<keyword evidence="3" id="KW-0418">Kinase</keyword>
<evidence type="ECO:0000313" key="4">
    <source>
        <dbReference type="Proteomes" id="UP000281498"/>
    </source>
</evidence>
<dbReference type="Proteomes" id="UP000281498">
    <property type="component" value="Unassembled WGS sequence"/>
</dbReference>
<dbReference type="AlphaFoldDB" id="A0A3A9K6F3"/>
<keyword evidence="1" id="KW-0472">Membrane</keyword>
<dbReference type="GO" id="GO:0004674">
    <property type="term" value="F:protein serine/threonine kinase activity"/>
    <property type="evidence" value="ECO:0007669"/>
    <property type="project" value="UniProtKB-KW"/>
</dbReference>
<dbReference type="OrthoDB" id="583109at2"/>
<dbReference type="SMART" id="SM00220">
    <property type="entry name" value="S_TKc"/>
    <property type="match status" value="1"/>
</dbReference>
<keyword evidence="1" id="KW-0812">Transmembrane</keyword>
<name>A0A3A9K6F3_9BACI</name>
<dbReference type="PROSITE" id="PS50011">
    <property type="entry name" value="PROTEIN_KINASE_DOM"/>
    <property type="match status" value="1"/>
</dbReference>
<proteinExistence type="predicted"/>
<dbReference type="EMBL" id="PDOE01000020">
    <property type="protein sequence ID" value="RKL65223.1"/>
    <property type="molecule type" value="Genomic_DNA"/>
</dbReference>
<evidence type="ECO:0000259" key="2">
    <source>
        <dbReference type="PROSITE" id="PS50011"/>
    </source>
</evidence>
<sequence length="326" mass="37172">MRDPSWNNRDYSFYPGQVVKGKWHGNHYRIVRLLGEGAIGKVYLAEGRGGLVAIKVSRESMSVSSEASTLRQVTKVHGVTLGPSFLDMDDVITKTGVTSFYVMEYIKGEPFLNFLREKNMEWLGILVVPLLKDLYSMHQAGWIFGDLKPENLIVTAQPISLRWIDVGGMTKVGRAVKEYTEFFDRGYWGMGDRKAAPAYDLFAVSMLMMNRGYLSRFKREEPGGIKQLMRRLRDRPLLDPYAPVIEKGMQQRYKDALMMKNDLLNLLTKGETFRHAPAVKKPVKSSPVSRQKKKRALPKERIFKGVLPTSAFASFLLFVYILYLVG</sequence>
<feature type="domain" description="Protein kinase" evidence="2">
    <location>
        <begin position="28"/>
        <end position="303"/>
    </location>
</feature>
<organism evidence="3 4">
    <name type="scientific">Salipaludibacillus neizhouensis</name>
    <dbReference type="NCBI Taxonomy" id="885475"/>
    <lineage>
        <taxon>Bacteria</taxon>
        <taxon>Bacillati</taxon>
        <taxon>Bacillota</taxon>
        <taxon>Bacilli</taxon>
        <taxon>Bacillales</taxon>
        <taxon>Bacillaceae</taxon>
    </lineage>
</organism>
<evidence type="ECO:0000313" key="3">
    <source>
        <dbReference type="EMBL" id="RKL65223.1"/>
    </source>
</evidence>
<dbReference type="InterPro" id="IPR000719">
    <property type="entry name" value="Prot_kinase_dom"/>
</dbReference>
<dbReference type="GO" id="GO:0005524">
    <property type="term" value="F:ATP binding"/>
    <property type="evidence" value="ECO:0007669"/>
    <property type="project" value="InterPro"/>
</dbReference>
<dbReference type="InterPro" id="IPR011009">
    <property type="entry name" value="Kinase-like_dom_sf"/>
</dbReference>
<evidence type="ECO:0000256" key="1">
    <source>
        <dbReference type="SAM" id="Phobius"/>
    </source>
</evidence>
<keyword evidence="3" id="KW-0723">Serine/threonine-protein kinase</keyword>
<reference evidence="3 4" key="1">
    <citation type="submission" date="2017-10" db="EMBL/GenBank/DDBJ databases">
        <title>Bacillus sp. nov., a halophilic bacterium isolated from a Keqin Lake.</title>
        <authorList>
            <person name="Wang H."/>
        </authorList>
    </citation>
    <scope>NUCLEOTIDE SEQUENCE [LARGE SCALE GENOMIC DNA]</scope>
    <source>
        <strain evidence="3 4">KCTC 13187</strain>
    </source>
</reference>
<feature type="transmembrane region" description="Helical" evidence="1">
    <location>
        <begin position="302"/>
        <end position="323"/>
    </location>
</feature>
<comment type="caution">
    <text evidence="3">The sequence shown here is derived from an EMBL/GenBank/DDBJ whole genome shotgun (WGS) entry which is preliminary data.</text>
</comment>
<keyword evidence="1" id="KW-1133">Transmembrane helix</keyword>
<accession>A0A3A9K6F3</accession>
<dbReference type="Gene3D" id="1.10.510.10">
    <property type="entry name" value="Transferase(Phosphotransferase) domain 1"/>
    <property type="match status" value="1"/>
</dbReference>
<dbReference type="RefSeq" id="WP_110938033.1">
    <property type="nucleotide sequence ID" value="NZ_KZ614147.1"/>
</dbReference>
<dbReference type="SUPFAM" id="SSF56112">
    <property type="entry name" value="Protein kinase-like (PK-like)"/>
    <property type="match status" value="1"/>
</dbReference>